<dbReference type="Pfam" id="PF00982">
    <property type="entry name" value="Glyco_transf_20"/>
    <property type="match status" value="1"/>
</dbReference>
<evidence type="ECO:0000256" key="4">
    <source>
        <dbReference type="ARBA" id="ARBA00012538"/>
    </source>
</evidence>
<sequence length="491" mass="55529">MSGTADRAGYRMCTQQHKDLMSRLVVVSNRTADPRKPAAGGLAVAVRESLQQTGGLWFGWSGKIREAADGTQSGQGEVHVQTAGNVTLATLDLSREDHDTYYLGYSNDVLWPVFHYRLDLANFDTRFAAGYRRVNQLFAQKLLPLLKPDDLIWVHDYQLIPLAAELRAMGCTNRIGFFLHIPMPPPLIMAAIPEHEWLMRSLFAYDLVGFQSEADLTHFSHYVESEAHAERLSPDRLRAFNRTLRVGAYPIGIDVDDFKRLADSKEGRDMFVRMRDEYSRRRLLVGVDRLDYSKGLPQRVHAFRELLTYYPENRDSATLIQIASPSREDVGAYDNLRRQMDSLCGAINGDFGELDWMPVRYIHRNVARKRLPGLFRASRVALVTPLRDGMNLVAKEFIAAQDAADPGMLVLSRFAGAAEQLKEALLVNPYDTQGTAQAIQRALTMSLDERINRHEALLNRIRKFDVHWWSSTFLQALEDCEPNEAAASGTS</sequence>
<dbReference type="PANTHER" id="PTHR10788:SF106">
    <property type="entry name" value="BCDNA.GH08860"/>
    <property type="match status" value="1"/>
</dbReference>
<accession>A0A1I7EJ33</accession>
<dbReference type="InterPro" id="IPR012766">
    <property type="entry name" value="Trehalose_OtsA"/>
</dbReference>
<dbReference type="AlphaFoldDB" id="A0A1I7EJ33"/>
<reference evidence="10 11" key="1">
    <citation type="submission" date="2016-10" db="EMBL/GenBank/DDBJ databases">
        <authorList>
            <person name="de Groot N.N."/>
        </authorList>
    </citation>
    <scope>NUCLEOTIDE SEQUENCE [LARGE SCALE GENOMIC DNA]</scope>
    <source>
        <strain evidence="10 11">LMG 27731</strain>
    </source>
</reference>
<dbReference type="Proteomes" id="UP000198844">
    <property type="component" value="Unassembled WGS sequence"/>
</dbReference>
<organism evidence="10 11">
    <name type="scientific">Paraburkholderia aspalathi</name>
    <dbReference type="NCBI Taxonomy" id="1324617"/>
    <lineage>
        <taxon>Bacteria</taxon>
        <taxon>Pseudomonadati</taxon>
        <taxon>Pseudomonadota</taxon>
        <taxon>Betaproteobacteria</taxon>
        <taxon>Burkholderiales</taxon>
        <taxon>Burkholderiaceae</taxon>
        <taxon>Paraburkholderia</taxon>
    </lineage>
</organism>
<gene>
    <name evidence="10" type="ORF">SAMN05192563_1023144</name>
</gene>
<dbReference type="SUPFAM" id="SSF53756">
    <property type="entry name" value="UDP-Glycosyltransferase/glycogen phosphorylase"/>
    <property type="match status" value="1"/>
</dbReference>
<evidence type="ECO:0000256" key="1">
    <source>
        <dbReference type="ARBA" id="ARBA00005199"/>
    </source>
</evidence>
<comment type="subunit">
    <text evidence="3 9">Homotetramer.</text>
</comment>
<evidence type="ECO:0000256" key="8">
    <source>
        <dbReference type="ARBA" id="ARBA00048039"/>
    </source>
</evidence>
<dbReference type="EC" id="2.4.1.15" evidence="4 9"/>
<evidence type="ECO:0000256" key="5">
    <source>
        <dbReference type="ARBA" id="ARBA00018539"/>
    </source>
</evidence>
<dbReference type="PANTHER" id="PTHR10788">
    <property type="entry name" value="TREHALOSE-6-PHOSPHATE SYNTHASE"/>
    <property type="match status" value="1"/>
</dbReference>
<dbReference type="Gene3D" id="3.40.50.2000">
    <property type="entry name" value="Glycogen Phosphorylase B"/>
    <property type="match status" value="2"/>
</dbReference>
<dbReference type="CDD" id="cd03788">
    <property type="entry name" value="GT20_TPS"/>
    <property type="match status" value="1"/>
</dbReference>
<protein>
    <recommendedName>
        <fullName evidence="5 9">Trehalose-6-phosphate synthase</fullName>
        <ecNumber evidence="4 9">2.4.1.15</ecNumber>
    </recommendedName>
    <alternativeName>
        <fullName evidence="9">Osmoregulatory trehalose synthesis protein A</fullName>
    </alternativeName>
    <alternativeName>
        <fullName evidence="9">UDP-glucose-glucosephosphate glucosyltransferase</fullName>
    </alternativeName>
</protein>
<evidence type="ECO:0000313" key="10">
    <source>
        <dbReference type="EMBL" id="SFU23912.1"/>
    </source>
</evidence>
<dbReference type="NCBIfam" id="TIGR02400">
    <property type="entry name" value="trehalose_OtsA"/>
    <property type="match status" value="1"/>
</dbReference>
<evidence type="ECO:0000256" key="3">
    <source>
        <dbReference type="ARBA" id="ARBA00011881"/>
    </source>
</evidence>
<comment type="pathway">
    <text evidence="1 9">Glycan biosynthesis; trehalose biosynthesis.</text>
</comment>
<evidence type="ECO:0000256" key="6">
    <source>
        <dbReference type="ARBA" id="ARBA00022676"/>
    </source>
</evidence>
<proteinExistence type="inferred from homology"/>
<evidence type="ECO:0000313" key="11">
    <source>
        <dbReference type="Proteomes" id="UP000198844"/>
    </source>
</evidence>
<name>A0A1I7EJ33_9BURK</name>
<comment type="function">
    <text evidence="9">Probably involved in the osmoprotection via the biosynthesis of trehalose. Catalyzes the transfer of glucose from UDP-alpha-D-glucose (UDP-Glc) to D-glucose 6-phosphate (Glc-6-P) to form trehalose-6-phosphate. Acts with retention of the anomeric configuration of the UDP-sugar donor.</text>
</comment>
<dbReference type="GO" id="GO:0003825">
    <property type="term" value="F:alpha,alpha-trehalose-phosphate synthase (UDP-forming) activity"/>
    <property type="evidence" value="ECO:0007669"/>
    <property type="project" value="UniProtKB-UniRule"/>
</dbReference>
<dbReference type="EMBL" id="FPBH01000023">
    <property type="protein sequence ID" value="SFU23912.1"/>
    <property type="molecule type" value="Genomic_DNA"/>
</dbReference>
<dbReference type="GO" id="GO:0005992">
    <property type="term" value="P:trehalose biosynthetic process"/>
    <property type="evidence" value="ECO:0007669"/>
    <property type="project" value="UniProtKB-UniRule"/>
</dbReference>
<comment type="catalytic activity">
    <reaction evidence="8 9">
        <text>D-glucose 6-phosphate + UDP-alpha-D-glucose = alpha,alpha-trehalose 6-phosphate + UDP + H(+)</text>
        <dbReference type="Rhea" id="RHEA:18889"/>
        <dbReference type="ChEBI" id="CHEBI:15378"/>
        <dbReference type="ChEBI" id="CHEBI:58223"/>
        <dbReference type="ChEBI" id="CHEBI:58429"/>
        <dbReference type="ChEBI" id="CHEBI:58885"/>
        <dbReference type="ChEBI" id="CHEBI:61548"/>
        <dbReference type="EC" id="2.4.1.15"/>
    </reaction>
</comment>
<dbReference type="UniPathway" id="UPA00299"/>
<keyword evidence="6 9" id="KW-0328">Glycosyltransferase</keyword>
<dbReference type="InterPro" id="IPR001830">
    <property type="entry name" value="Glyco_trans_20"/>
</dbReference>
<evidence type="ECO:0000256" key="9">
    <source>
        <dbReference type="RuleBase" id="RU362045"/>
    </source>
</evidence>
<evidence type="ECO:0000256" key="7">
    <source>
        <dbReference type="ARBA" id="ARBA00022679"/>
    </source>
</evidence>
<comment type="similarity">
    <text evidence="2 9">Belongs to the glycosyltransferase 20 family.</text>
</comment>
<evidence type="ECO:0000256" key="2">
    <source>
        <dbReference type="ARBA" id="ARBA00008799"/>
    </source>
</evidence>
<keyword evidence="7 9" id="KW-0808">Transferase</keyword>